<name>A0A9P6G0W5_9FUNG</name>
<evidence type="ECO:0000313" key="3">
    <source>
        <dbReference type="Proteomes" id="UP000780801"/>
    </source>
</evidence>
<comment type="caution">
    <text evidence="2">The sequence shown here is derived from an EMBL/GenBank/DDBJ whole genome shotgun (WGS) entry which is preliminary data.</text>
</comment>
<accession>A0A9P6G0W5</accession>
<evidence type="ECO:0000313" key="2">
    <source>
        <dbReference type="EMBL" id="KAF9585019.1"/>
    </source>
</evidence>
<feature type="compositionally biased region" description="Basic residues" evidence="1">
    <location>
        <begin position="92"/>
        <end position="116"/>
    </location>
</feature>
<feature type="region of interest" description="Disordered" evidence="1">
    <location>
        <begin position="202"/>
        <end position="259"/>
    </location>
</feature>
<dbReference type="EMBL" id="JAABOA010000273">
    <property type="protein sequence ID" value="KAF9585019.1"/>
    <property type="molecule type" value="Genomic_DNA"/>
</dbReference>
<feature type="compositionally biased region" description="Basic residues" evidence="1">
    <location>
        <begin position="202"/>
        <end position="234"/>
    </location>
</feature>
<reference evidence="2" key="1">
    <citation type="journal article" date="2020" name="Fungal Divers.">
        <title>Resolving the Mortierellaceae phylogeny through synthesis of multi-gene phylogenetics and phylogenomics.</title>
        <authorList>
            <person name="Vandepol N."/>
            <person name="Liber J."/>
            <person name="Desiro A."/>
            <person name="Na H."/>
            <person name="Kennedy M."/>
            <person name="Barry K."/>
            <person name="Grigoriev I.V."/>
            <person name="Miller A.N."/>
            <person name="O'Donnell K."/>
            <person name="Stajich J.E."/>
            <person name="Bonito G."/>
        </authorList>
    </citation>
    <scope>NUCLEOTIDE SEQUENCE</scope>
    <source>
        <strain evidence="2">KOD1015</strain>
    </source>
</reference>
<dbReference type="OrthoDB" id="4405280at2759"/>
<feature type="compositionally biased region" description="Basic and acidic residues" evidence="1">
    <location>
        <begin position="124"/>
        <end position="146"/>
    </location>
</feature>
<proteinExistence type="predicted"/>
<dbReference type="Proteomes" id="UP000780801">
    <property type="component" value="Unassembled WGS sequence"/>
</dbReference>
<gene>
    <name evidence="2" type="ORF">BGW38_004250</name>
</gene>
<sequence length="3286" mass="353077">MKLGNGATALNSRSAIRLLCVATLVLSGLVSRASLLVASGNSVADSIDDSSHAHHHYHHHQLQQQQQQQHHHHRHGALETDAAPATGQKTSSGHKARRDSIRRKNGHHHCRVKKLAQIRSQWKKQIDKGTKEKCDEEDNDKNKERPMTASFGILICDNKTISAVYCPTGTKPRPGVQQQAVLDQDLYNEPSTIGQNWLSATHHRGKDHGRHLHRGRKGHKHTGKHHGRHNRKCRDKSDEKCRERQHRKHGHRKHKKNRGRRVAYLDIIPMDPPCPKPVKEDIGRAIKQLTTRDLELLKPFFNLNFNSQTAAKESLSELTMSAQNNQGQCKGVWDDKCTSIGVFCGIDIFGCNTIDDGLYKVATNGTSSCRRGECECSGSGSTCGSNFPPSCRFEPDTLYFCKAANSTPVAVRKCPAGCPKGAVICNPDIPEECRCKNIGTICGSTYPKKCGYESDSLYACKIEHEKPVIIEKCKSGICKVGDTTCTDNSECECKKDGKICGSSFNGKCLYKNDWLYDCKTGATPIPLFECKSKSCLPNDNKCAEDPCACKTTGAICGSTFPENCGLKKDWLYQCVAEDRPTPLNECKSKSCPPNANKCAEDPCACKTNGAICGSTFPESCGLKKDWLYQCVAEEHPTPLNECTSKSCPPNANKCDKDPCACKTNGKICGSTFPSNCGFKTDWLYECVADKRPVPLFECKSKSCSGTQCDEDPCACKSNGTICGSTFPESCGLKKGWLYDCVRDNHPTPLFECKSKSCMAGATKCDEDPCACKSNGTICGSTFPENCGLKKDWLYQCVKEDRPTPLNECKSKSCPPDAEKCDEDPCSCKKTGTICGATFPDDCGLKKDWLYECEAGENPVPIEECTSKSCPSGSNKCTEDPCACKSTGQICGSSFPDACLFKSDWLYECIDKQRPTPLDECKSKSCPPNATKCDLDPCSCTTNGAICGSTFPDSCNLKKDWLYECVPGNDPVSIEECTSKSCPSGSNKCTEDPCACKSTGQICGSSFPDSCMLKTDWLYECEEKKRPTPLLECPSKSCPAGANQCDPDPCICKKDQTQICGSTFPSQCNLHNSSLYLCSGEGTSPAEIKECTSGECPPGSDKCTPGPCECSGTGKFCGSSFPETCQLDSGSVYECTEAGIPPKLYQNCTSRVCNKDTGECTVDECLCKAAGDICGSDFPERCGYDPNTLHRCDEAGGKPVVVQNCRAGCPKGTNKCADDSCLCKSVGKICGSTYPEQCQYKSNTVYDCLEDGGIPVAREDCGKKVCPPNGTECVIPPCTCTLTGTTICGSSFDESCGFEKGTLYTCVDIGDKPLVNRRCASGECRPNENNCVPGPCECTSIGRICGSTFPAECRLNPNALYVCVAISGTPTLFENCKSNSCTKGNNKCDTDHCVCSGNGTVCGVDYPEQCGLEIDSLYRCVKGQKPEKVAKCKPGTCLSMSGKCDEIDNDCLCKKEGDTCGSNFPPKCKYLKEAIYKCSDAGELPKQTSYCPSGSCPAGSDECAPIDRCDCDKLGKICGSTFDKTCGFISEALYECKVIGDPPEIIETCKSKKCLSGESECGEIDPCSCSVTGQICGSAFDPSCNYNPDALYYCADEGDAPKLIEVCSANKCPKDGNACLPDPCLCTRSGQICGSTFPNGCKLEQNALYFCKGPSSKPEFISNCPSKDCKPNATQCTPLPDKCVCEKTQQICGSTFDPSCNLEQNSLYYCAGKDEKPKKIQECIHGSCPSGGTACERNKCLCTGTGKPCGSEFPSECNLDPDTKYNCANDGSTPEVIKQYPPGQCPDQKDPCLCRSNSTLCGTTLVQSNCSKDDTNTNAIYRCVVDELPVLVSDCSETATCQEDSSGAVCKEDPCKCTENTRACGSSVDVSCGLDSDSSYTCNQGSFQLDKTCDQGCNERTGNCFEPCECKGNGPVCASRFPDCGLDSRALYTCATGDKPVLSVDCRPANCEPASASPSAFHNAAFSAVKYDDKCSDNPCHCGPNDKLFCGSEFPADCRYPNNTVYSCSAVDSHPTVIATCDPQTCIPSNGDASCSIDPCACTNDNTTVCSSDFPRSCRLNTDSVYSCLRKGDKPVLVQDCKPEKCSKTEAGSARCDKNPCLCNEQKDRLCGTDFPARCGYGNSSIYRCPGINERPVAVDQCPETLHCAYEQGSATCHNELCHCTKDNIGVKVCGDELYRPCEYENETIYTCNTEGDEWEPVRDCAPGKCANITPDEPVCTFEQCICKPGDNGKQFCDSNFPPECNLTKNTVYACSDDSELPSKVVECGLDRCVRNSVSGTAVCERDVCACLGGEYTLCGKQFPAECGLKPEAIYRCDGRGSDPVLIEECEKECYHEFADHVSRCIPGPCDCPPVTEPTDFCGANFFGCGLRPNKLFTCVETGKPPFLKEDCEGEGGACAVLANLTGRCVPLNCECQSGKDFMCGIEFPLPHCQVELNSLYSCEDPKNPVIVERCLGECDPFQASSFCKKDPCWCRANTTRMCGSEFDMSCSKQYDANSVYDCTNPTNPVLIEDCDPGTCVISSPAHCFIPDCSCKEGMTKVCGNQFPKECNLATNSVYECTGVEKPELIQGCDPHECAMINNIGQCKIDECLCQEGTVTACGSQFPESCGYSRNLTVVYQCDKPGDKPVAITDCTTQCEVSSSDGQARCKPDPCLCGKAYAGKNVCASQFPADCGYPSDKLYSCDKETDRPAEVSDCSPPSTCKVDLGVGSCVTPVDLCKCPPNRDTICGSQFPESCGYEKQTVYNCRGMDAQDPIRVVSCEPRACLPGSLTATCEPDPCLCKTTDSAICGLDFDSTCGYDTSTLYECPKVGEVPTGSTQCPFGCIKGSNKCSEPPPDPCNCNKAELICGSAFPMTCRYDTDMLYECSGKGVKPVEKEKCIPGGCVTGTTTCAPDPCKCGNALMTCGSDYLDSCNLSKDKIYSCSGKGAIPRPAKDCEPGHCESVDGTAVCKPNCNCLNDQDTCGIDFDPGCNLNNDTLYTCSGPGAKPVAKEQCNSGACRSGTHECYKDPCACVKVGDICGKDICPGLTADTVYTCTAIGTTPTSKTNCPKGQCNGGKCEPVECVCTEDGPFCGNELPCPGLNPEGYYSCSKGMKPFIFGRCNEGNIPANGDCLCVDTNTICSTYFPPQCGYDQSQVMGCPGGRGTKPVTREQCGVGRCTNQIRCDKSCLCADGNMKCGKQFDPTCGYDPGTLYSCSGAGATPQVSKYCGPADLCATPSFIGRCITECQCRDVDPACGAVFPKKCGFDATRVYRCDYTGATPASGRTCALPCNPQHGPDKCGMTL</sequence>
<feature type="compositionally biased region" description="Basic residues" evidence="1">
    <location>
        <begin position="243"/>
        <end position="259"/>
    </location>
</feature>
<evidence type="ECO:0000256" key="1">
    <source>
        <dbReference type="SAM" id="MobiDB-lite"/>
    </source>
</evidence>
<organism evidence="2 3">
    <name type="scientific">Lunasporangiospora selenospora</name>
    <dbReference type="NCBI Taxonomy" id="979761"/>
    <lineage>
        <taxon>Eukaryota</taxon>
        <taxon>Fungi</taxon>
        <taxon>Fungi incertae sedis</taxon>
        <taxon>Mucoromycota</taxon>
        <taxon>Mortierellomycotina</taxon>
        <taxon>Mortierellomycetes</taxon>
        <taxon>Mortierellales</taxon>
        <taxon>Mortierellaceae</taxon>
        <taxon>Lunasporangiospora</taxon>
    </lineage>
</organism>
<keyword evidence="3" id="KW-1185">Reference proteome</keyword>
<feature type="region of interest" description="Disordered" evidence="1">
    <location>
        <begin position="47"/>
        <end position="146"/>
    </location>
</feature>
<protein>
    <submittedName>
        <fullName evidence="2">Uncharacterized protein</fullName>
    </submittedName>
</protein>